<evidence type="ECO:0000313" key="2">
    <source>
        <dbReference type="EMBL" id="MCL8493092.1"/>
    </source>
</evidence>
<proteinExistence type="predicted"/>
<protein>
    <recommendedName>
        <fullName evidence="4">DUF2207 domain-containing protein</fullName>
    </recommendedName>
</protein>
<accession>A0ABT0T829</accession>
<sequence>MLLAPRLERIGFLESFISVPWRESKEYAMRFTQTSATFSHSYNAAFLKDLKSVRFSTQNGNPSSPRFLDAFLSKGPIPQVRDGLGGLLFLVIMVVASACIFLFALLLNGFEISWLFALLLGALLCCHLCVVARHWVFARRIRLAWNNGWIDFYPVLLGSFFCSEGHPRTGKKHYLYATKGLVLAPNADSRCIEVRVEGVSPNRMGMQGVAMTRDAERIRLNAMCNNGWTFWAVVRGMPLEHGSVEHGLSSSQVAAGLECVRDEWRLGEVAWPPNSV</sequence>
<keyword evidence="1" id="KW-1133">Transmembrane helix</keyword>
<keyword evidence="1" id="KW-0472">Membrane</keyword>
<comment type="caution">
    <text evidence="2">The sequence shown here is derived from an EMBL/GenBank/DDBJ whole genome shotgun (WGS) entry which is preliminary data.</text>
</comment>
<keyword evidence="3" id="KW-1185">Reference proteome</keyword>
<dbReference type="RefSeq" id="WP_250223916.1">
    <property type="nucleotide sequence ID" value="NZ_JAMFTR010000001.1"/>
</dbReference>
<gene>
    <name evidence="2" type="ORF">M5J06_02905</name>
</gene>
<keyword evidence="1" id="KW-0812">Transmembrane</keyword>
<reference evidence="2 3" key="1">
    <citation type="submission" date="2022-05" db="EMBL/GenBank/DDBJ databases">
        <title>Corynebacterium sp. B5-R-101 sp. nov., isolated from human feces.</title>
        <authorList>
            <person name="Shamsuzzaman M."/>
            <person name="Dahal R.H."/>
        </authorList>
    </citation>
    <scope>NUCLEOTIDE SEQUENCE [LARGE SCALE GENOMIC DNA]</scope>
    <source>
        <strain evidence="2 3">B5-R-101</strain>
    </source>
</reference>
<name>A0ABT0T829_9CORY</name>
<evidence type="ECO:0000256" key="1">
    <source>
        <dbReference type="SAM" id="Phobius"/>
    </source>
</evidence>
<evidence type="ECO:0000313" key="3">
    <source>
        <dbReference type="Proteomes" id="UP001203579"/>
    </source>
</evidence>
<evidence type="ECO:0008006" key="4">
    <source>
        <dbReference type="Google" id="ProtNLM"/>
    </source>
</evidence>
<organism evidence="2 3">
    <name type="scientific">Corynebacterium intestinale</name>
    <dbReference type="NCBI Taxonomy" id="2943492"/>
    <lineage>
        <taxon>Bacteria</taxon>
        <taxon>Bacillati</taxon>
        <taxon>Actinomycetota</taxon>
        <taxon>Actinomycetes</taxon>
        <taxon>Mycobacteriales</taxon>
        <taxon>Corynebacteriaceae</taxon>
        <taxon>Corynebacterium</taxon>
    </lineage>
</organism>
<dbReference type="Proteomes" id="UP001203579">
    <property type="component" value="Unassembled WGS sequence"/>
</dbReference>
<feature type="transmembrane region" description="Helical" evidence="1">
    <location>
        <begin position="84"/>
        <end position="106"/>
    </location>
</feature>
<feature type="transmembrane region" description="Helical" evidence="1">
    <location>
        <begin position="112"/>
        <end position="132"/>
    </location>
</feature>
<dbReference type="EMBL" id="JAMKFF010000001">
    <property type="protein sequence ID" value="MCL8493092.1"/>
    <property type="molecule type" value="Genomic_DNA"/>
</dbReference>